<sequence length="931" mass="107578">MPRGRPPRQKSTQEVGESEKLMKSEEKGSKKRTDKKQRASLKESQSRELPVGGNNSASEEFGDKEARTMGTSKRGRPRKPDLEVEDNSLKQNDDDKNVSAKPVISCEICGKRFKFRATLKQHEQIHYGIKEFECEQCHRRFMHKGTLKVHMRLHTGELPYQCPHCPKRFRGQTALDCHVFRHTKQGTKCPQCDSLFATPSIVKQHIREVHTTERSHTCQICGVTYKHRKTLRLHLRNHQKRICPDCGRVFHSVYAMMTHRKIHAQDHFQFRCGFCDRKFEKEDELQSHGKLRGRTFQCEMCCHSFNKADYLENHNRRNHWKEMGLEQLKVAAPKNGWNRKGVPKPKKAVKDSEPVEETELVGWDGGPVQETIIQTIEVTEPPEIIQQYEVIHYEGLPAEAQIVVKTITTEIERVLPQDTVQDELERNDEVEDYEEVESIGDYNDHDYSLAGEFAEGEAVEELNCETIEAKNEPESLEQLDCDTKQFNETSYDELASKPVAMKQEARESSSSDSEDEPLAKLVTSKTTEDIPLLKEEIKREPLDLKEELDSSSEDQQSSDGESPKPRRKRKANPKDTRQGPKRELQCSFCGECFKGRKALKEHKQALHPDLTGKSGPFVCELCGKKYATASSLVVHRGKHAEYQRFKCDECPKAFTYRCYLDNHKRAEHLHERLICQKCGKLFKYPQDLKVHTKQHEDEKPFKCDICPSSFRFPSALRCHKAMHVATIFSCDICQKQFKYANSLRVHKKLHTGKKRFQCQICDREFNTKAPLVRHLAIHSIEREMKCVACDKIFYKKIDLVIHQTKEHPNHPMIGRTVKIHTCPVCGQEFTKKSNLKSHSYIHGDEFKFACDLCEDQKFKQHAGLRHHLTHFHKLVIRKRKPKEEKEQDSGSLIEVEQPLVEATVATKATLMPGVSVLHNGVQFMVQQVQCE</sequence>
<feature type="domain" description="C2H2-type" evidence="9">
    <location>
        <begin position="820"/>
        <end position="847"/>
    </location>
</feature>
<evidence type="ECO:0000256" key="1">
    <source>
        <dbReference type="ARBA" id="ARBA00004123"/>
    </source>
</evidence>
<dbReference type="EMBL" id="HBUE01003441">
    <property type="protein sequence ID" value="CAG6444700.1"/>
    <property type="molecule type" value="Transcribed_RNA"/>
</dbReference>
<evidence type="ECO:0000256" key="3">
    <source>
        <dbReference type="ARBA" id="ARBA00022737"/>
    </source>
</evidence>
<feature type="compositionally biased region" description="Basic and acidic residues" evidence="8">
    <location>
        <begin position="526"/>
        <end position="548"/>
    </location>
</feature>
<dbReference type="AlphaFoldDB" id="A0A8D7ZVL2"/>
<evidence type="ECO:0000256" key="7">
    <source>
        <dbReference type="PROSITE-ProRule" id="PRU00042"/>
    </source>
</evidence>
<dbReference type="FunFam" id="3.30.160.60:FF:000446">
    <property type="entry name" value="Zinc finger protein"/>
    <property type="match status" value="1"/>
</dbReference>
<keyword evidence="2" id="KW-0479">Metal-binding</keyword>
<dbReference type="PANTHER" id="PTHR24381:SF393">
    <property type="entry name" value="CHROMATIN-LINKED ADAPTOR FOR MSL PROTEINS, ISOFORM B"/>
    <property type="match status" value="1"/>
</dbReference>
<feature type="domain" description="C2H2-type" evidence="9">
    <location>
        <begin position="584"/>
        <end position="607"/>
    </location>
</feature>
<keyword evidence="4 7" id="KW-0863">Zinc-finger</keyword>
<feature type="compositionally biased region" description="Basic and acidic residues" evidence="8">
    <location>
        <begin position="78"/>
        <end position="97"/>
    </location>
</feature>
<feature type="region of interest" description="Disordered" evidence="8">
    <location>
        <begin position="1"/>
        <end position="97"/>
    </location>
</feature>
<organism evidence="10">
    <name type="scientific">Culex pipiens</name>
    <name type="common">House mosquito</name>
    <dbReference type="NCBI Taxonomy" id="7175"/>
    <lineage>
        <taxon>Eukaryota</taxon>
        <taxon>Metazoa</taxon>
        <taxon>Ecdysozoa</taxon>
        <taxon>Arthropoda</taxon>
        <taxon>Hexapoda</taxon>
        <taxon>Insecta</taxon>
        <taxon>Pterygota</taxon>
        <taxon>Neoptera</taxon>
        <taxon>Endopterygota</taxon>
        <taxon>Diptera</taxon>
        <taxon>Nematocera</taxon>
        <taxon>Culicoidea</taxon>
        <taxon>Culicidae</taxon>
        <taxon>Culicinae</taxon>
        <taxon>Culicini</taxon>
        <taxon>Culex</taxon>
        <taxon>Culex</taxon>
    </lineage>
</organism>
<comment type="subcellular location">
    <subcellularLocation>
        <location evidence="1">Nucleus</location>
    </subcellularLocation>
</comment>
<feature type="domain" description="C2H2-type" evidence="9">
    <location>
        <begin position="728"/>
        <end position="755"/>
    </location>
</feature>
<dbReference type="GO" id="GO:0000977">
    <property type="term" value="F:RNA polymerase II transcription regulatory region sequence-specific DNA binding"/>
    <property type="evidence" value="ECO:0007669"/>
    <property type="project" value="TreeGrafter"/>
</dbReference>
<evidence type="ECO:0000256" key="8">
    <source>
        <dbReference type="SAM" id="MobiDB-lite"/>
    </source>
</evidence>
<feature type="domain" description="C2H2-type" evidence="9">
    <location>
        <begin position="241"/>
        <end position="268"/>
    </location>
</feature>
<dbReference type="SUPFAM" id="SSF57667">
    <property type="entry name" value="beta-beta-alpha zinc fingers"/>
    <property type="match status" value="9"/>
</dbReference>
<dbReference type="FunFam" id="3.30.160.60:FF:000100">
    <property type="entry name" value="Zinc finger 45-like"/>
    <property type="match status" value="2"/>
</dbReference>
<feature type="region of interest" description="Disordered" evidence="8">
    <location>
        <begin position="492"/>
        <end position="581"/>
    </location>
</feature>
<dbReference type="SMART" id="SM00355">
    <property type="entry name" value="ZnF_C2H2"/>
    <property type="match status" value="18"/>
</dbReference>
<feature type="domain" description="C2H2-type" evidence="9">
    <location>
        <begin position="160"/>
        <end position="187"/>
    </location>
</feature>
<feature type="domain" description="C2H2-type" evidence="9">
    <location>
        <begin position="104"/>
        <end position="131"/>
    </location>
</feature>
<dbReference type="GO" id="GO:0000981">
    <property type="term" value="F:DNA-binding transcription factor activity, RNA polymerase II-specific"/>
    <property type="evidence" value="ECO:0007669"/>
    <property type="project" value="TreeGrafter"/>
</dbReference>
<dbReference type="InterPro" id="IPR013087">
    <property type="entry name" value="Znf_C2H2_type"/>
</dbReference>
<feature type="domain" description="C2H2-type" evidence="9">
    <location>
        <begin position="617"/>
        <end position="644"/>
    </location>
</feature>
<feature type="compositionally biased region" description="Basic and acidic residues" evidence="8">
    <location>
        <begin position="17"/>
        <end position="28"/>
    </location>
</feature>
<keyword evidence="3" id="KW-0677">Repeat</keyword>
<keyword evidence="5" id="KW-0862">Zinc</keyword>
<feature type="compositionally biased region" description="Basic and acidic residues" evidence="8">
    <location>
        <begin position="36"/>
        <end position="46"/>
    </location>
</feature>
<feature type="domain" description="C2H2-type" evidence="9">
    <location>
        <begin position="187"/>
        <end position="215"/>
    </location>
</feature>
<feature type="domain" description="C2H2-type" evidence="9">
    <location>
        <begin position="784"/>
        <end position="812"/>
    </location>
</feature>
<feature type="domain" description="C2H2-type" evidence="9">
    <location>
        <begin position="673"/>
        <end position="700"/>
    </location>
</feature>
<proteinExistence type="predicted"/>
<evidence type="ECO:0000256" key="2">
    <source>
        <dbReference type="ARBA" id="ARBA00022723"/>
    </source>
</evidence>
<feature type="compositionally biased region" description="Basic and acidic residues" evidence="8">
    <location>
        <begin position="572"/>
        <end position="581"/>
    </location>
</feature>
<evidence type="ECO:0000256" key="6">
    <source>
        <dbReference type="ARBA" id="ARBA00023242"/>
    </source>
</evidence>
<dbReference type="InterPro" id="IPR036236">
    <property type="entry name" value="Znf_C2H2_sf"/>
</dbReference>
<dbReference type="GO" id="GO:0005634">
    <property type="term" value="C:nucleus"/>
    <property type="evidence" value="ECO:0007669"/>
    <property type="project" value="UniProtKB-SubCell"/>
</dbReference>
<dbReference type="PANTHER" id="PTHR24381">
    <property type="entry name" value="ZINC FINGER PROTEIN"/>
    <property type="match status" value="1"/>
</dbReference>
<dbReference type="Pfam" id="PF12874">
    <property type="entry name" value="zf-met"/>
    <property type="match status" value="1"/>
</dbReference>
<evidence type="ECO:0000256" key="5">
    <source>
        <dbReference type="ARBA" id="ARBA00022833"/>
    </source>
</evidence>
<accession>A0A8D7ZVL2</accession>
<dbReference type="GO" id="GO:0008270">
    <property type="term" value="F:zinc ion binding"/>
    <property type="evidence" value="ECO:0007669"/>
    <property type="project" value="UniProtKB-KW"/>
</dbReference>
<feature type="domain" description="C2H2-type" evidence="9">
    <location>
        <begin position="645"/>
        <end position="673"/>
    </location>
</feature>
<dbReference type="PROSITE" id="PS00028">
    <property type="entry name" value="ZINC_FINGER_C2H2_1"/>
    <property type="match status" value="14"/>
</dbReference>
<evidence type="ECO:0000256" key="4">
    <source>
        <dbReference type="ARBA" id="ARBA00022771"/>
    </source>
</evidence>
<evidence type="ECO:0000259" key="9">
    <source>
        <dbReference type="PROSITE" id="PS50157"/>
    </source>
</evidence>
<protein>
    <submittedName>
        <fullName evidence="10">Zinc finger protein 62 homolog</fullName>
    </submittedName>
</protein>
<keyword evidence="6" id="KW-0539">Nucleus</keyword>
<reference evidence="10" key="1">
    <citation type="submission" date="2021-05" db="EMBL/GenBank/DDBJ databases">
        <authorList>
            <person name="Alioto T."/>
            <person name="Alioto T."/>
            <person name="Gomez Garrido J."/>
        </authorList>
    </citation>
    <scope>NUCLEOTIDE SEQUENCE</scope>
</reference>
<dbReference type="Pfam" id="PF13912">
    <property type="entry name" value="zf-C2H2_6"/>
    <property type="match status" value="1"/>
</dbReference>
<feature type="domain" description="C2H2-type" evidence="9">
    <location>
        <begin position="296"/>
        <end position="324"/>
    </location>
</feature>
<evidence type="ECO:0000313" key="10">
    <source>
        <dbReference type="EMBL" id="CAG6444700.1"/>
    </source>
</evidence>
<dbReference type="Pfam" id="PF00096">
    <property type="entry name" value="zf-C2H2"/>
    <property type="match status" value="8"/>
</dbReference>
<feature type="domain" description="C2H2-type" evidence="9">
    <location>
        <begin position="132"/>
        <end position="159"/>
    </location>
</feature>
<dbReference type="Gene3D" id="3.30.160.60">
    <property type="entry name" value="Classic Zinc Finger"/>
    <property type="match status" value="12"/>
</dbReference>
<dbReference type="PROSITE" id="PS50157">
    <property type="entry name" value="ZINC_FINGER_C2H2_2"/>
    <property type="match status" value="16"/>
</dbReference>
<name>A0A8D7ZVL2_CULPI</name>
<feature type="domain" description="C2H2-type" evidence="9">
    <location>
        <begin position="701"/>
        <end position="723"/>
    </location>
</feature>
<feature type="domain" description="C2H2-type" evidence="9">
    <location>
        <begin position="216"/>
        <end position="238"/>
    </location>
</feature>
<feature type="domain" description="C2H2-type" evidence="9">
    <location>
        <begin position="756"/>
        <end position="783"/>
    </location>
</feature>